<proteinExistence type="predicted"/>
<evidence type="ECO:0000313" key="4">
    <source>
        <dbReference type="Proteomes" id="UP001224775"/>
    </source>
</evidence>
<name>A0AAD9DFK1_9STRA</name>
<dbReference type="Proteomes" id="UP001224775">
    <property type="component" value="Unassembled WGS sequence"/>
</dbReference>
<reference evidence="3" key="1">
    <citation type="submission" date="2023-06" db="EMBL/GenBank/DDBJ databases">
        <title>Survivors Of The Sea: Transcriptome response of Skeletonema marinoi to long-term dormancy.</title>
        <authorList>
            <person name="Pinder M.I.M."/>
            <person name="Kourtchenko O."/>
            <person name="Robertson E.K."/>
            <person name="Larsson T."/>
            <person name="Maumus F."/>
            <person name="Osuna-Cruz C.M."/>
            <person name="Vancaester E."/>
            <person name="Stenow R."/>
            <person name="Vandepoele K."/>
            <person name="Ploug H."/>
            <person name="Bruchert V."/>
            <person name="Godhe A."/>
            <person name="Topel M."/>
        </authorList>
    </citation>
    <scope>NUCLEOTIDE SEQUENCE</scope>
    <source>
        <strain evidence="3">R05AC</strain>
    </source>
</reference>
<accession>A0AAD9DFK1</accession>
<keyword evidence="1" id="KW-0479">Metal-binding</keyword>
<dbReference type="SUPFAM" id="SSF51366">
    <property type="entry name" value="Ribulose-phoshate binding barrel"/>
    <property type="match status" value="1"/>
</dbReference>
<evidence type="ECO:0000313" key="3">
    <source>
        <dbReference type="EMBL" id="KAK1745332.1"/>
    </source>
</evidence>
<dbReference type="AlphaFoldDB" id="A0AAD9DFK1"/>
<dbReference type="GO" id="GO:0005975">
    <property type="term" value="P:carbohydrate metabolic process"/>
    <property type="evidence" value="ECO:0007669"/>
    <property type="project" value="InterPro"/>
</dbReference>
<protein>
    <recommendedName>
        <fullName evidence="5">Ribulose-phosphate 3-epimerase</fullName>
    </recommendedName>
</protein>
<dbReference type="InterPro" id="IPR000056">
    <property type="entry name" value="Ribul_P_3_epim-like"/>
</dbReference>
<keyword evidence="4" id="KW-1185">Reference proteome</keyword>
<gene>
    <name evidence="3" type="ORF">QTG54_004623</name>
</gene>
<keyword evidence="2" id="KW-0413">Isomerase</keyword>
<dbReference type="GO" id="GO:0016857">
    <property type="term" value="F:racemase and epimerase activity, acting on carbohydrates and derivatives"/>
    <property type="evidence" value="ECO:0007669"/>
    <property type="project" value="InterPro"/>
</dbReference>
<evidence type="ECO:0000256" key="1">
    <source>
        <dbReference type="ARBA" id="ARBA00022723"/>
    </source>
</evidence>
<organism evidence="3 4">
    <name type="scientific">Skeletonema marinoi</name>
    <dbReference type="NCBI Taxonomy" id="267567"/>
    <lineage>
        <taxon>Eukaryota</taxon>
        <taxon>Sar</taxon>
        <taxon>Stramenopiles</taxon>
        <taxon>Ochrophyta</taxon>
        <taxon>Bacillariophyta</taxon>
        <taxon>Coscinodiscophyceae</taxon>
        <taxon>Thalassiosirophycidae</taxon>
        <taxon>Thalassiosirales</taxon>
        <taxon>Skeletonemataceae</taxon>
        <taxon>Skeletonema</taxon>
        <taxon>Skeletonema marinoi-dohrnii complex</taxon>
    </lineage>
</organism>
<dbReference type="EMBL" id="JATAAI010000006">
    <property type="protein sequence ID" value="KAK1745332.1"/>
    <property type="molecule type" value="Genomic_DNA"/>
</dbReference>
<dbReference type="InterPro" id="IPR011060">
    <property type="entry name" value="RibuloseP-bd_barrel"/>
</dbReference>
<comment type="caution">
    <text evidence="3">The sequence shown here is derived from an EMBL/GenBank/DDBJ whole genome shotgun (WGS) entry which is preliminary data.</text>
</comment>
<dbReference type="Gene3D" id="3.20.20.70">
    <property type="entry name" value="Aldolase class I"/>
    <property type="match status" value="1"/>
</dbReference>
<dbReference type="GO" id="GO:0046872">
    <property type="term" value="F:metal ion binding"/>
    <property type="evidence" value="ECO:0007669"/>
    <property type="project" value="UniProtKB-KW"/>
</dbReference>
<evidence type="ECO:0008006" key="5">
    <source>
        <dbReference type="Google" id="ProtNLM"/>
    </source>
</evidence>
<sequence length="98" mass="10808">MVDLVDILAVEPGFGGQKFNPVSEQKIKDLRQWREEQQSKNGIDVQILVDGGINAKTIRRVVQAGADICVVGTAIFQHRDGFSAALKELMDSRNIGQE</sequence>
<evidence type="ECO:0000256" key="2">
    <source>
        <dbReference type="ARBA" id="ARBA00023235"/>
    </source>
</evidence>
<dbReference type="PANTHER" id="PTHR11749">
    <property type="entry name" value="RIBULOSE-5-PHOSPHATE-3-EPIMERASE"/>
    <property type="match status" value="1"/>
</dbReference>
<dbReference type="InterPro" id="IPR013785">
    <property type="entry name" value="Aldolase_TIM"/>
</dbReference>
<dbReference type="Pfam" id="PF00834">
    <property type="entry name" value="Ribul_P_3_epim"/>
    <property type="match status" value="1"/>
</dbReference>